<evidence type="ECO:0000313" key="2">
    <source>
        <dbReference type="EMBL" id="GFE48631.1"/>
    </source>
</evidence>
<dbReference type="EMBL" id="BLIV01000001">
    <property type="protein sequence ID" value="GFE48631.1"/>
    <property type="molecule type" value="Genomic_DNA"/>
</dbReference>
<dbReference type="Proteomes" id="UP000436522">
    <property type="component" value="Unassembled WGS sequence"/>
</dbReference>
<name>A0A640VNF9_9RHOB</name>
<dbReference type="InterPro" id="IPR025668">
    <property type="entry name" value="Tnp_DDE_dom"/>
</dbReference>
<sequence>MRIDVTGVQTHDSKAFSAFLDWDAPPSAIIADKAYGSAAIRQAIADEGAVAVIPSKSNAKVPIPHAPKLYAMRNLVERFFCRMKDMRRLTTRYEKLKRNFLSMLHIFAIRCWLN</sequence>
<comment type="caution">
    <text evidence="2">The sequence shown here is derived from an EMBL/GenBank/DDBJ whole genome shotgun (WGS) entry which is preliminary data.</text>
</comment>
<organism evidence="2 3">
    <name type="scientific">Roseobacter cerasinus</name>
    <dbReference type="NCBI Taxonomy" id="2602289"/>
    <lineage>
        <taxon>Bacteria</taxon>
        <taxon>Pseudomonadati</taxon>
        <taxon>Pseudomonadota</taxon>
        <taxon>Alphaproteobacteria</taxon>
        <taxon>Rhodobacterales</taxon>
        <taxon>Roseobacteraceae</taxon>
        <taxon>Roseobacter</taxon>
    </lineage>
</organism>
<dbReference type="PANTHER" id="PTHR30007:SF1">
    <property type="entry name" value="BLR1914 PROTEIN"/>
    <property type="match status" value="1"/>
</dbReference>
<dbReference type="AlphaFoldDB" id="A0A640VNF9"/>
<protein>
    <recommendedName>
        <fullName evidence="1">Transposase DDE domain-containing protein</fullName>
    </recommendedName>
</protein>
<proteinExistence type="predicted"/>
<feature type="domain" description="Transposase DDE" evidence="1">
    <location>
        <begin position="30"/>
        <end position="113"/>
    </location>
</feature>
<keyword evidence="3" id="KW-1185">Reference proteome</keyword>
<accession>A0A640VNF9</accession>
<gene>
    <name evidence="2" type="ORF">So717_03840</name>
</gene>
<reference evidence="2 3" key="1">
    <citation type="submission" date="2019-12" db="EMBL/GenBank/DDBJ databases">
        <title>Roseobacter cerasinus sp. nov., isolated from seawater around aquaculture.</title>
        <authorList>
            <person name="Muramatsu S."/>
            <person name="Takabe Y."/>
            <person name="Mori K."/>
            <person name="Takaichi S."/>
            <person name="Hanada S."/>
        </authorList>
    </citation>
    <scope>NUCLEOTIDE SEQUENCE [LARGE SCALE GENOMIC DNA]</scope>
    <source>
        <strain evidence="2 3">AI77</strain>
    </source>
</reference>
<dbReference type="PANTHER" id="PTHR30007">
    <property type="entry name" value="PHP DOMAIN PROTEIN"/>
    <property type="match status" value="1"/>
</dbReference>
<dbReference type="Pfam" id="PF13586">
    <property type="entry name" value="DDE_Tnp_1_2"/>
    <property type="match status" value="1"/>
</dbReference>
<evidence type="ECO:0000259" key="1">
    <source>
        <dbReference type="Pfam" id="PF13586"/>
    </source>
</evidence>
<evidence type="ECO:0000313" key="3">
    <source>
        <dbReference type="Proteomes" id="UP000436522"/>
    </source>
</evidence>